<dbReference type="OrthoDB" id="348561at2759"/>
<dbReference type="VEuPathDB" id="ToxoDB:EPH_0004660"/>
<dbReference type="AlphaFoldDB" id="U6G4S2"/>
<dbReference type="EMBL" id="HG690794">
    <property type="protein sequence ID" value="CDI75226.1"/>
    <property type="molecule type" value="Genomic_DNA"/>
</dbReference>
<dbReference type="PANTHER" id="PTHR34755:SF3">
    <property type="entry name" value="SERINE_ARGININE REPETITIVE MATRIX PROTEIN 2"/>
    <property type="match status" value="1"/>
</dbReference>
<feature type="compositionally biased region" description="Basic and acidic residues" evidence="1">
    <location>
        <begin position="171"/>
        <end position="180"/>
    </location>
</feature>
<dbReference type="PANTHER" id="PTHR34755">
    <property type="entry name" value="SERINE/ARGININE REPETITIVE MATRIX PROTEIN 3-RELATED"/>
    <property type="match status" value="1"/>
</dbReference>
<gene>
    <name evidence="2" type="ORF">EPH_0004660</name>
</gene>
<feature type="region of interest" description="Disordered" evidence="1">
    <location>
        <begin position="232"/>
        <end position="403"/>
    </location>
</feature>
<name>U6G4S2_9EIME</name>
<keyword evidence="3" id="KW-1185">Reference proteome</keyword>
<proteinExistence type="predicted"/>
<sequence length="403" mass="43210">MECQETNGIPTPTKDKTDFLRSLAEAARRVDVPSLLFYANAFLLKQHRLLQPPYFVPTSREEDRLQGQLLQCRETLLQLLQQSAATAAAGAAVAAAIPGSNCQEKDNRPLIFNQTTAEAWNNLLQDLRIILSLHNGLLQSRQPPLSEPAAAAVEGLLEDIETALRYSRRRKEDMKRDLHEQQQPNGRQDSQGNHSWLQHQRIQQQRQQRQQVHLMQKEIAAFKEQLKMWRHPRNADTGRSGEPSLPVNTAADAAAAPASTQKAIMHAVHPQQGMEEQSGSSSNGSSLSSSDSSSTSNTSSSDSEHSSSSNSSKASKMSNNSIKSSSSSSSSSHSSKRSISNSSKGSSASSKSSSSKSSSSSSGSESESPAEAASATPPGAAKEAAAQVKSATPQRPTVPAGEG</sequence>
<evidence type="ECO:0000313" key="3">
    <source>
        <dbReference type="Proteomes" id="UP000018201"/>
    </source>
</evidence>
<feature type="region of interest" description="Disordered" evidence="1">
    <location>
        <begin position="171"/>
        <end position="213"/>
    </location>
</feature>
<evidence type="ECO:0000256" key="1">
    <source>
        <dbReference type="SAM" id="MobiDB-lite"/>
    </source>
</evidence>
<dbReference type="InterPro" id="IPR052109">
    <property type="entry name" value="SRRM_Domain-Containing"/>
</dbReference>
<dbReference type="GO" id="GO:0003729">
    <property type="term" value="F:mRNA binding"/>
    <property type="evidence" value="ECO:0007669"/>
    <property type="project" value="TreeGrafter"/>
</dbReference>
<reference evidence="2" key="2">
    <citation type="submission" date="2013-10" db="EMBL/GenBank/DDBJ databases">
        <authorList>
            <person name="Aslett M."/>
        </authorList>
    </citation>
    <scope>NUCLEOTIDE SEQUENCE [LARGE SCALE GENOMIC DNA]</scope>
    <source>
        <strain evidence="2">Houghton</strain>
    </source>
</reference>
<protein>
    <submittedName>
        <fullName evidence="2">Uncharacterized protein</fullName>
    </submittedName>
</protein>
<evidence type="ECO:0000313" key="2">
    <source>
        <dbReference type="EMBL" id="CDI75226.1"/>
    </source>
</evidence>
<feature type="compositionally biased region" description="Low complexity" evidence="1">
    <location>
        <begin position="278"/>
        <end position="392"/>
    </location>
</feature>
<dbReference type="Proteomes" id="UP000018201">
    <property type="component" value="Unassembled WGS sequence"/>
</dbReference>
<feature type="compositionally biased region" description="Low complexity" evidence="1">
    <location>
        <begin position="198"/>
        <end position="211"/>
    </location>
</feature>
<organism evidence="2 3">
    <name type="scientific">Eimeria praecox</name>
    <dbReference type="NCBI Taxonomy" id="51316"/>
    <lineage>
        <taxon>Eukaryota</taxon>
        <taxon>Sar</taxon>
        <taxon>Alveolata</taxon>
        <taxon>Apicomplexa</taxon>
        <taxon>Conoidasida</taxon>
        <taxon>Coccidia</taxon>
        <taxon>Eucoccidiorida</taxon>
        <taxon>Eimeriorina</taxon>
        <taxon>Eimeriidae</taxon>
        <taxon>Eimeria</taxon>
    </lineage>
</organism>
<reference evidence="2" key="1">
    <citation type="submission" date="2013-10" db="EMBL/GenBank/DDBJ databases">
        <title>Genomic analysis of the causative agents of coccidiosis in chickens.</title>
        <authorList>
            <person name="Reid A.J."/>
            <person name="Blake D."/>
            <person name="Billington K."/>
            <person name="Browne H."/>
            <person name="Dunn M."/>
            <person name="Hung S."/>
            <person name="Kawahara F."/>
            <person name="Miranda-Saavedra D."/>
            <person name="Mourier T."/>
            <person name="Nagra H."/>
            <person name="Otto T.D."/>
            <person name="Rawlings N."/>
            <person name="Sanchez A."/>
            <person name="Sanders M."/>
            <person name="Subramaniam C."/>
            <person name="Tay Y."/>
            <person name="Dear P."/>
            <person name="Doerig C."/>
            <person name="Gruber A."/>
            <person name="Parkinson J."/>
            <person name="Shirley M."/>
            <person name="Wan K.L."/>
            <person name="Berriman M."/>
            <person name="Tomley F."/>
            <person name="Pain A."/>
        </authorList>
    </citation>
    <scope>NUCLEOTIDE SEQUENCE [LARGE SCALE GENOMIC DNA]</scope>
    <source>
        <strain evidence="2">Houghton</strain>
    </source>
</reference>
<accession>U6G4S2</accession>
<feature type="compositionally biased region" description="Polar residues" evidence="1">
    <location>
        <begin position="181"/>
        <end position="197"/>
    </location>
</feature>